<dbReference type="InterPro" id="IPR044437">
    <property type="entry name" value="SETD2/Set2_SET"/>
</dbReference>
<feature type="coiled-coil region" evidence="17">
    <location>
        <begin position="2187"/>
        <end position="2232"/>
    </location>
</feature>
<evidence type="ECO:0000256" key="12">
    <source>
        <dbReference type="ARBA" id="ARBA00022833"/>
    </source>
</evidence>
<dbReference type="SUPFAM" id="SSF51045">
    <property type="entry name" value="WW domain"/>
    <property type="match status" value="1"/>
</dbReference>
<dbReference type="Pfam" id="PF08236">
    <property type="entry name" value="SRI"/>
    <property type="match status" value="1"/>
</dbReference>
<dbReference type="GO" id="GO:0005694">
    <property type="term" value="C:chromosome"/>
    <property type="evidence" value="ECO:0007669"/>
    <property type="project" value="UniProtKB-SubCell"/>
</dbReference>
<feature type="region of interest" description="Disordered" evidence="18">
    <location>
        <begin position="1"/>
        <end position="101"/>
    </location>
</feature>
<dbReference type="PANTHER" id="PTHR46711">
    <property type="entry name" value="HISTONE-LYSINE N-METHYLTRANSFERASE SETD2"/>
    <property type="match status" value="1"/>
</dbReference>
<dbReference type="Gene3D" id="1.10.1740.100">
    <property type="entry name" value="Set2, Rpb1 interacting domain"/>
    <property type="match status" value="1"/>
</dbReference>
<dbReference type="InterPro" id="IPR006560">
    <property type="entry name" value="AWS_dom"/>
</dbReference>
<dbReference type="Pfam" id="PF00397">
    <property type="entry name" value="WW"/>
    <property type="match status" value="1"/>
</dbReference>
<dbReference type="PROSITE" id="PS50868">
    <property type="entry name" value="POST_SET"/>
    <property type="match status" value="1"/>
</dbReference>
<keyword evidence="12" id="KW-0862">Zinc</keyword>
<keyword evidence="4" id="KW-0158">Chromosome</keyword>
<dbReference type="GO" id="GO:0032259">
    <property type="term" value="P:methylation"/>
    <property type="evidence" value="ECO:0007669"/>
    <property type="project" value="UniProtKB-KW"/>
</dbReference>
<sequence>MPPKKKKLPVNPIVVGTVSTRSTRRQSIVNIEIPKSSRSKKGGRGISKTSPLNRELTDTSSDAKEEHSSIEFILESSSESERTDRSERIDSSDTDALSKSGSELGFKEVAGTLIEKHIISIQIPKLSGTKKGKGIANVVPPNKKAFAESSPQLKNNAKSESSSLEFILESSSESERADRSEILDSSDTDAFTKSGSELIFEKVTESSSHEIEIPKLKGRGIAKKIPSTRKVTTKIKSHTRSHIKDNAEAEHSSSELISDSSSEYERTDRSERTDSSDTDALSKPVSELRPEYVTEPSKSESFTRKIKYSFSKAIASRSIQIESTKDADESNQALLQILQDWDDEDESQEHTTEDSRFGSRHSAESKNYENLEFGAEDMNEIIGKDGTSNTNVVDKRGSESMKMISPNVADEKRFQSMEIIEDNSIEKEVLQNSISLVNMPFEESENIQHESSVDVEESMEVSFEDDTVVGCVIEEIVPDTAEEMIITDSNIDSDPSSEPQIVSDESRDTANNTPILVSDKDSHSIQNEEDMTASEVIDTRADVASEESRSMSTVDSNDAEVRRFFSKENRNDEVRPINEGSSSSNFENLSMIEEQLIDNEIAISQDCMKIQEEIVEENDLEKENNAVEVEIHADMSEGRNKIIDEKEQDILNILEDDSREDQNVITRIQSDSAEVTVEAGMPEIQMTVTEPNVISGNDDDVVEDHMHLDTSENENKIVHDLEFQREQDILSILEDNSTEDQNVNIIKQAQKQVTMESHMSKIPMTVKEPNAISTKDNDVADQRHSDSSENKINFIHDLESKKQDILSILEDDSTEDQSATIKIQDGNTGDTMEKQVPDAQMTVETKNLKHELELQKKQDIIAILEDDLKEDDNITLSIQGASAVAMEEQLPVDQITEGKEGDEDMLSIINPKQLVNDHGSMENQMEKMNLEEAATVQTLGENNDIATGIDSGGVGSSSLEEHTVQMVEEKEVAISVENKIAKMHLGDMSIYQSIVNDVARFSLQDGLKDCESLKADTSSNCSFQESLLPHSSSEEYNEKIKAKEVKRFSEKSKSPRISIPKLQIESTEKQTKSPKFEKVPKQVTPAKVKEIRPREKKISKEPKIKKNPSPAPKKTNNKNDKKEKPKTEKKEKKFGKSDSTKSDNDTDDTEVRRSSRIKSINDSNSTKKITGRGLVKSKSETSLNLMDCDVSDNSSIITESGRSTPVASPKITIAERKSRWTKSADNIPDSQNLSILGSTESEMAKMEIYDKPKMPAKDPVVEGRLKQFVHLKENSYKTDRMTCKEAKKMTCDCFLTSEEIEGNEYGCGEDCLNRLLLIECGNLCQVGDRCTNKRFQKTQFAPVEVFNTDKKGLGLRAAANIPYGEFILEYVGEVLNSDEFDKRAEVYSQDKNIHYYFMALRADAIIDATMKGNISRFINHSCDPNAETQKWTVNGELRIGFFSTRTILAGEEVTFDYRFQRYGKEAQKCFCGASICRGWLGEEPDSDEEDEDEDEEETVGTVQDASLAIPAAIKEGVLSSDIKVETEDTEFEKSADLRKISVKDEDKISEETIAGVTPAIVPVVKRKITKKKPRVELFEEIDQLDEEIEMLVSTGLKNQAQTLKLSRLVVRAKDPQQRAKLLRVLRRGELPCRRLFLDYHGLRLIHGYMIDAQQLVVTNKKYESMRLEMLQTLAVLPIPNKSMLQDSKVLSTVELWASDKDLTSPLDSDSNSPKTEQDTVSEACTVKEENIKTEDDLKTVQDQEEEIKFLANKLLEEWSNLKEVFKIPKKERIEQMKEHEREANKKFIQAQNAYENEQDKEKKSDRYRSFSVRYKIDKDPNRKGMKQGDKPSAEFLKLSKVERRKLFALQHELREEERRLKQREMWRQHETNCMMMGTDPRFTAPFDPSRGYHCVWNPQIGQWQNYPLPPNTSMYPSQSPLPNMSLPPHQIPKSMPSYSYTPPLPMSTNVGMGISQLTHGGLQLPSPAVMSQIPSNLPTAMPIVQYHEPIKEEDPSQVKFMGPIPPPVKLPPKWKCAKDKYGRPYYYHIKLRKSQWEPPPLVDPVLDENLDSSESESSSDTSSISSDSSSDNSESDVDDTKLLMEVRKQMDNSAKAKAKAPIPEQSNPEESCVATPSPEDKNSEDDMDLDENIAKSAPFNEDDTQRPSIDMRLKLLDLFKDDKPPSKKRRVGLCEEIIISPRTDEDKKQFKEDMKRYKANKEKLKRQKELILQQTKKQLREIELKKLKEKRSRPSLKTKIKDMPDFNSDAAKKIKETFRANMASTVVNSLNVYRKSDCIEGKITNTEDFKHLARKLTHFVMLKEMKHISKIEELTCTDSVKMKAREYIRKYMSKFGEVYVKRNDSPDFKD</sequence>
<feature type="compositionally biased region" description="Polar residues" evidence="18">
    <location>
        <begin position="489"/>
        <end position="500"/>
    </location>
</feature>
<dbReference type="SMART" id="SM00317">
    <property type="entry name" value="SET"/>
    <property type="match status" value="1"/>
</dbReference>
<dbReference type="PROSITE" id="PS50280">
    <property type="entry name" value="SET"/>
    <property type="match status" value="1"/>
</dbReference>
<keyword evidence="11" id="KW-0221">Differentiation</keyword>
<evidence type="ECO:0000313" key="24">
    <source>
        <dbReference type="Proteomes" id="UP001153737"/>
    </source>
</evidence>
<evidence type="ECO:0000256" key="15">
    <source>
        <dbReference type="ARBA" id="ARBA00023163"/>
    </source>
</evidence>
<dbReference type="InterPro" id="IPR038190">
    <property type="entry name" value="SRI_sf"/>
</dbReference>
<dbReference type="InterPro" id="IPR046341">
    <property type="entry name" value="SET_dom_sf"/>
</dbReference>
<keyword evidence="9" id="KW-0949">S-adenosyl-L-methionine</keyword>
<evidence type="ECO:0000259" key="21">
    <source>
        <dbReference type="PROSITE" id="PS50868"/>
    </source>
</evidence>
<keyword evidence="6" id="KW-0597">Phosphoprotein</keyword>
<feature type="compositionally biased region" description="Low complexity" evidence="18">
    <location>
        <begin position="2055"/>
        <end position="2072"/>
    </location>
</feature>
<feature type="compositionally biased region" description="Basic residues" evidence="18">
    <location>
        <begin position="231"/>
        <end position="241"/>
    </location>
</feature>
<evidence type="ECO:0000256" key="11">
    <source>
        <dbReference type="ARBA" id="ARBA00022782"/>
    </source>
</evidence>
<reference evidence="23" key="2">
    <citation type="submission" date="2022-10" db="EMBL/GenBank/DDBJ databases">
        <authorList>
            <consortium name="ENA_rothamsted_submissions"/>
            <consortium name="culmorum"/>
            <person name="King R."/>
        </authorList>
    </citation>
    <scope>NUCLEOTIDE SEQUENCE</scope>
</reference>
<dbReference type="InterPro" id="IPR042294">
    <property type="entry name" value="SETD2_animal"/>
</dbReference>
<dbReference type="SMART" id="SM00508">
    <property type="entry name" value="PostSET"/>
    <property type="match status" value="1"/>
</dbReference>
<keyword evidence="15" id="KW-0804">Transcription</keyword>
<evidence type="ECO:0000256" key="4">
    <source>
        <dbReference type="ARBA" id="ARBA00022454"/>
    </source>
</evidence>
<keyword evidence="8" id="KW-0808">Transferase</keyword>
<keyword evidence="17" id="KW-0175">Coiled coil</keyword>
<feature type="compositionally biased region" description="Polar residues" evidence="18">
    <location>
        <begin position="17"/>
        <end position="29"/>
    </location>
</feature>
<keyword evidence="24" id="KW-1185">Reference proteome</keyword>
<dbReference type="Pfam" id="PF17907">
    <property type="entry name" value="AWS"/>
    <property type="match status" value="1"/>
</dbReference>
<evidence type="ECO:0000256" key="13">
    <source>
        <dbReference type="ARBA" id="ARBA00022853"/>
    </source>
</evidence>
<feature type="region of interest" description="Disordered" evidence="18">
    <location>
        <begin position="128"/>
        <end position="189"/>
    </location>
</feature>
<evidence type="ECO:0000259" key="20">
    <source>
        <dbReference type="PROSITE" id="PS50280"/>
    </source>
</evidence>
<feature type="compositionally biased region" description="Basic and acidic residues" evidence="18">
    <location>
        <begin position="263"/>
        <end position="275"/>
    </location>
</feature>
<dbReference type="GO" id="GO:0046872">
    <property type="term" value="F:metal ion binding"/>
    <property type="evidence" value="ECO:0007669"/>
    <property type="project" value="UniProtKB-KW"/>
</dbReference>
<dbReference type="FunFam" id="2.170.270.10:FF:000016">
    <property type="entry name" value="Histone-lysine N-methyltransferase"/>
    <property type="match status" value="1"/>
</dbReference>
<name>A0A9P0DRB9_PHACE</name>
<dbReference type="SUPFAM" id="SSF82199">
    <property type="entry name" value="SET domain"/>
    <property type="match status" value="1"/>
</dbReference>
<feature type="region of interest" description="Disordered" evidence="18">
    <location>
        <begin position="1786"/>
        <end position="1805"/>
    </location>
</feature>
<evidence type="ECO:0000256" key="2">
    <source>
        <dbReference type="ARBA" id="ARBA00004286"/>
    </source>
</evidence>
<feature type="compositionally biased region" description="Basic and acidic residues" evidence="18">
    <location>
        <begin position="55"/>
        <end position="69"/>
    </location>
</feature>
<feature type="compositionally biased region" description="Basic and acidic residues" evidence="18">
    <location>
        <begin position="348"/>
        <end position="364"/>
    </location>
</feature>
<feature type="compositionally biased region" description="Basic and acidic residues" evidence="18">
    <location>
        <begin position="1087"/>
        <end position="1104"/>
    </location>
</feature>
<evidence type="ECO:0000256" key="10">
    <source>
        <dbReference type="ARBA" id="ARBA00022723"/>
    </source>
</evidence>
<feature type="compositionally biased region" description="Basic and acidic residues" evidence="18">
    <location>
        <begin position="203"/>
        <end position="215"/>
    </location>
</feature>
<evidence type="ECO:0000256" key="3">
    <source>
        <dbReference type="ARBA" id="ARBA00012178"/>
    </source>
</evidence>
<feature type="domain" description="SET" evidence="20">
    <location>
        <begin position="1341"/>
        <end position="1458"/>
    </location>
</feature>
<evidence type="ECO:0000256" key="18">
    <source>
        <dbReference type="SAM" id="MobiDB-lite"/>
    </source>
</evidence>
<evidence type="ECO:0000256" key="7">
    <source>
        <dbReference type="ARBA" id="ARBA00022603"/>
    </source>
</evidence>
<dbReference type="GO" id="GO:0140955">
    <property type="term" value="F:histone H3K36 trimethyltransferase activity"/>
    <property type="evidence" value="ECO:0007669"/>
    <property type="project" value="UniProtKB-EC"/>
</dbReference>
<dbReference type="InterPro" id="IPR003616">
    <property type="entry name" value="Post-SET_dom"/>
</dbReference>
<feature type="compositionally biased region" description="Polar residues" evidence="18">
    <location>
        <begin position="149"/>
        <end position="158"/>
    </location>
</feature>
<dbReference type="InterPro" id="IPR001214">
    <property type="entry name" value="SET_dom"/>
</dbReference>
<feature type="compositionally biased region" description="Acidic residues" evidence="18">
    <location>
        <begin position="1482"/>
        <end position="1498"/>
    </location>
</feature>
<dbReference type="PROSITE" id="PS50020">
    <property type="entry name" value="WW_DOMAIN_2"/>
    <property type="match status" value="1"/>
</dbReference>
<evidence type="ECO:0000256" key="6">
    <source>
        <dbReference type="ARBA" id="ARBA00022553"/>
    </source>
</evidence>
<evidence type="ECO:0000256" key="17">
    <source>
        <dbReference type="SAM" id="Coils"/>
    </source>
</evidence>
<feature type="region of interest" description="Disordered" evidence="18">
    <location>
        <begin position="2037"/>
        <end position="2078"/>
    </location>
</feature>
<feature type="region of interest" description="Disordered" evidence="18">
    <location>
        <begin position="489"/>
        <end position="532"/>
    </location>
</feature>
<feature type="domain" description="WW" evidence="19">
    <location>
        <begin position="2008"/>
        <end position="2041"/>
    </location>
</feature>
<dbReference type="Gene3D" id="2.20.70.10">
    <property type="match status" value="1"/>
</dbReference>
<evidence type="ECO:0000259" key="22">
    <source>
        <dbReference type="PROSITE" id="PS51215"/>
    </source>
</evidence>
<dbReference type="GO" id="GO:0006355">
    <property type="term" value="P:regulation of DNA-templated transcription"/>
    <property type="evidence" value="ECO:0007669"/>
    <property type="project" value="InterPro"/>
</dbReference>
<comment type="subcellular location">
    <subcellularLocation>
        <location evidence="2">Chromosome</location>
    </subcellularLocation>
    <subcellularLocation>
        <location evidence="1">Nucleus</location>
    </subcellularLocation>
</comment>
<feature type="compositionally biased region" description="Basic and acidic residues" evidence="18">
    <location>
        <begin position="173"/>
        <end position="182"/>
    </location>
</feature>
<keyword evidence="14" id="KW-0805">Transcription regulation</keyword>
<evidence type="ECO:0000256" key="8">
    <source>
        <dbReference type="ARBA" id="ARBA00022679"/>
    </source>
</evidence>
<organism evidence="23 24">
    <name type="scientific">Phaedon cochleariae</name>
    <name type="common">Mustard beetle</name>
    <dbReference type="NCBI Taxonomy" id="80249"/>
    <lineage>
        <taxon>Eukaryota</taxon>
        <taxon>Metazoa</taxon>
        <taxon>Ecdysozoa</taxon>
        <taxon>Arthropoda</taxon>
        <taxon>Hexapoda</taxon>
        <taxon>Insecta</taxon>
        <taxon>Pterygota</taxon>
        <taxon>Neoptera</taxon>
        <taxon>Endopterygota</taxon>
        <taxon>Coleoptera</taxon>
        <taxon>Polyphaga</taxon>
        <taxon>Cucujiformia</taxon>
        <taxon>Chrysomeloidea</taxon>
        <taxon>Chrysomelidae</taxon>
        <taxon>Chrysomelinae</taxon>
        <taxon>Chrysomelini</taxon>
        <taxon>Phaedon</taxon>
    </lineage>
</organism>
<feature type="region of interest" description="Disordered" evidence="18">
    <location>
        <begin position="1481"/>
        <end position="1503"/>
    </location>
</feature>
<dbReference type="CDD" id="cd19172">
    <property type="entry name" value="SET_SETD2"/>
    <property type="match status" value="1"/>
</dbReference>
<dbReference type="PROSITE" id="PS01159">
    <property type="entry name" value="WW_DOMAIN_1"/>
    <property type="match status" value="1"/>
</dbReference>
<feature type="domain" description="Post-SET" evidence="21">
    <location>
        <begin position="1465"/>
        <end position="1481"/>
    </location>
</feature>
<dbReference type="InterPro" id="IPR036020">
    <property type="entry name" value="WW_dom_sf"/>
</dbReference>
<feature type="compositionally biased region" description="Basic and acidic residues" evidence="18">
    <location>
        <begin position="242"/>
        <end position="253"/>
    </location>
</feature>
<feature type="compositionally biased region" description="Basic and acidic residues" evidence="18">
    <location>
        <begin position="286"/>
        <end position="302"/>
    </location>
</feature>
<feature type="compositionally biased region" description="Acidic residues" evidence="18">
    <location>
        <begin position="2045"/>
        <end position="2054"/>
    </location>
</feature>
<dbReference type="Pfam" id="PF00856">
    <property type="entry name" value="SET"/>
    <property type="match status" value="1"/>
</dbReference>
<keyword evidence="5" id="KW-0217">Developmental protein</keyword>
<evidence type="ECO:0000256" key="5">
    <source>
        <dbReference type="ARBA" id="ARBA00022473"/>
    </source>
</evidence>
<feature type="region of interest" description="Disordered" evidence="18">
    <location>
        <begin position="2091"/>
        <end position="2126"/>
    </location>
</feature>
<dbReference type="PROSITE" id="PS51215">
    <property type="entry name" value="AWS"/>
    <property type="match status" value="1"/>
</dbReference>
<keyword evidence="13" id="KW-0156">Chromatin regulator</keyword>
<proteinExistence type="predicted"/>
<dbReference type="Gene3D" id="2.170.270.10">
    <property type="entry name" value="SET domain"/>
    <property type="match status" value="1"/>
</dbReference>
<dbReference type="SMART" id="SM00570">
    <property type="entry name" value="AWS"/>
    <property type="match status" value="1"/>
</dbReference>
<evidence type="ECO:0000259" key="19">
    <source>
        <dbReference type="PROSITE" id="PS50020"/>
    </source>
</evidence>
<feature type="region of interest" description="Disordered" evidence="18">
    <location>
        <begin position="1702"/>
        <end position="1721"/>
    </location>
</feature>
<feature type="region of interest" description="Disordered" evidence="18">
    <location>
        <begin position="338"/>
        <end position="364"/>
    </location>
</feature>
<dbReference type="OrthoDB" id="308383at2759"/>
<accession>A0A9P0DRB9</accession>
<dbReference type="Proteomes" id="UP001153737">
    <property type="component" value="Chromosome 9"/>
</dbReference>
<dbReference type="SMART" id="SM00456">
    <property type="entry name" value="WW"/>
    <property type="match status" value="1"/>
</dbReference>
<feature type="domain" description="AWS" evidence="22">
    <location>
        <begin position="1286"/>
        <end position="1339"/>
    </location>
</feature>
<gene>
    <name evidence="23" type="ORF">PHAECO_LOCUS12309</name>
</gene>
<dbReference type="EMBL" id="OU896715">
    <property type="protein sequence ID" value="CAH1183711.1"/>
    <property type="molecule type" value="Genomic_DNA"/>
</dbReference>
<feature type="compositionally biased region" description="Basic and acidic residues" evidence="18">
    <location>
        <begin position="1066"/>
        <end position="1080"/>
    </location>
</feature>
<evidence type="ECO:0000313" key="23">
    <source>
        <dbReference type="EMBL" id="CAH1183711.1"/>
    </source>
</evidence>
<evidence type="ECO:0000256" key="1">
    <source>
        <dbReference type="ARBA" id="ARBA00004123"/>
    </source>
</evidence>
<keyword evidence="7" id="KW-0489">Methyltransferase</keyword>
<keyword evidence="16" id="KW-0539">Nucleus</keyword>
<keyword evidence="10" id="KW-0479">Metal-binding</keyword>
<evidence type="ECO:0000256" key="16">
    <source>
        <dbReference type="ARBA" id="ARBA00023242"/>
    </source>
</evidence>
<dbReference type="PANTHER" id="PTHR46711:SF1">
    <property type="entry name" value="HISTONE-LYSINE N-METHYLTRANSFERASE SETD2"/>
    <property type="match status" value="1"/>
</dbReference>
<feature type="compositionally biased region" description="Low complexity" evidence="18">
    <location>
        <begin position="159"/>
        <end position="171"/>
    </location>
</feature>
<protein>
    <recommendedName>
        <fullName evidence="3">[histone H3]-lysine(36) N-trimethyltransferase</fullName>
        <ecNumber evidence="3">2.1.1.359</ecNumber>
    </recommendedName>
</protein>
<feature type="region of interest" description="Disordered" evidence="18">
    <location>
        <begin position="203"/>
        <end position="302"/>
    </location>
</feature>
<dbReference type="InterPro" id="IPR001202">
    <property type="entry name" value="WW_dom"/>
</dbReference>
<feature type="region of interest" description="Disordered" evidence="18">
    <location>
        <begin position="1045"/>
        <end position="1173"/>
    </location>
</feature>
<dbReference type="CDD" id="cd00201">
    <property type="entry name" value="WW"/>
    <property type="match status" value="1"/>
</dbReference>
<evidence type="ECO:0000256" key="14">
    <source>
        <dbReference type="ARBA" id="ARBA00023015"/>
    </source>
</evidence>
<dbReference type="InterPro" id="IPR013257">
    <property type="entry name" value="SRI"/>
</dbReference>
<feature type="compositionally biased region" description="Basic and acidic residues" evidence="18">
    <location>
        <begin position="79"/>
        <end position="91"/>
    </location>
</feature>
<reference evidence="23" key="1">
    <citation type="submission" date="2022-01" db="EMBL/GenBank/DDBJ databases">
        <authorList>
            <person name="King R."/>
        </authorList>
    </citation>
    <scope>NUCLEOTIDE SEQUENCE</scope>
</reference>
<feature type="compositionally biased region" description="Polar residues" evidence="18">
    <location>
        <begin position="1157"/>
        <end position="1168"/>
    </location>
</feature>
<evidence type="ECO:0000256" key="9">
    <source>
        <dbReference type="ARBA" id="ARBA00022691"/>
    </source>
</evidence>
<dbReference type="EC" id="2.1.1.359" evidence="3"/>
<feature type="compositionally biased region" description="Polar residues" evidence="18">
    <location>
        <begin position="1705"/>
        <end position="1721"/>
    </location>
</feature>
<feature type="compositionally biased region" description="Basic and acidic residues" evidence="18">
    <location>
        <begin position="1117"/>
        <end position="1153"/>
    </location>
</feature>
<dbReference type="GO" id="GO:0030154">
    <property type="term" value="P:cell differentiation"/>
    <property type="evidence" value="ECO:0007669"/>
    <property type="project" value="UniProtKB-KW"/>
</dbReference>
<dbReference type="GO" id="GO:0005634">
    <property type="term" value="C:nucleus"/>
    <property type="evidence" value="ECO:0007669"/>
    <property type="project" value="UniProtKB-SubCell"/>
</dbReference>